<evidence type="ECO:0000256" key="6">
    <source>
        <dbReference type="ARBA" id="ARBA00023274"/>
    </source>
</evidence>
<keyword evidence="3" id="KW-0809">Transit peptide</keyword>
<accession>A0A674AQZ2</accession>
<evidence type="ECO:0000256" key="8">
    <source>
        <dbReference type="ARBA" id="ARBA00035534"/>
    </source>
</evidence>
<organism evidence="9 10">
    <name type="scientific">Salmo trutta</name>
    <name type="common">Brown trout</name>
    <dbReference type="NCBI Taxonomy" id="8032"/>
    <lineage>
        <taxon>Eukaryota</taxon>
        <taxon>Metazoa</taxon>
        <taxon>Chordata</taxon>
        <taxon>Craniata</taxon>
        <taxon>Vertebrata</taxon>
        <taxon>Euteleostomi</taxon>
        <taxon>Actinopterygii</taxon>
        <taxon>Neopterygii</taxon>
        <taxon>Teleostei</taxon>
        <taxon>Protacanthopterygii</taxon>
        <taxon>Salmoniformes</taxon>
        <taxon>Salmonidae</taxon>
        <taxon>Salmoninae</taxon>
        <taxon>Salmo</taxon>
    </lineage>
</organism>
<dbReference type="PANTHER" id="PTHR13124">
    <property type="entry name" value="39S RIBOSOMAL PROTEIN L46, MITOCHONDRIAL PRECURSOR-RELATED"/>
    <property type="match status" value="1"/>
</dbReference>
<evidence type="ECO:0000313" key="10">
    <source>
        <dbReference type="Proteomes" id="UP000472277"/>
    </source>
</evidence>
<evidence type="ECO:0000256" key="1">
    <source>
        <dbReference type="ARBA" id="ARBA00004173"/>
    </source>
</evidence>
<sequence>MNPPPGSAVGTCRLIGLNFDSVRISPSAPLSISLEFWCLNLSHTGPNNNHNPNTLIQVKAAHNTVLTTLLHFPNMSCVIRNVRTAMNLIILPTPSSLPVTYREWRIIGQRTSLLHPRLLLEHEQRLLEEAERVRRKQADHYDSDEEAVYGGQETITAQDQKDTWELNLKHFQPALRDRGRNQRGLERCLGDSLVLLVKQTVGKGNIWLLPQAQWEAGETLPQTAARGLTSLPEADFKATFLGNTPCGVYKYKFPKDVRTEGCVGAKVFFFKALLSTGSASQSAGQKESFLWAKKTELQGYLKPAYLEKVNRFILNL</sequence>
<comment type="similarity">
    <text evidence="2">Belongs to the mitochondrion-specific ribosomal protein mL46 family.</text>
</comment>
<gene>
    <name evidence="9" type="primary">MRPL46</name>
</gene>
<proteinExistence type="inferred from homology"/>
<reference evidence="9" key="1">
    <citation type="submission" date="2025-08" db="UniProtKB">
        <authorList>
            <consortium name="Ensembl"/>
        </authorList>
    </citation>
    <scope>IDENTIFICATION</scope>
</reference>
<evidence type="ECO:0000256" key="2">
    <source>
        <dbReference type="ARBA" id="ARBA00009070"/>
    </source>
</evidence>
<keyword evidence="10" id="KW-1185">Reference proteome</keyword>
<dbReference type="GO" id="GO:0005762">
    <property type="term" value="C:mitochondrial large ribosomal subunit"/>
    <property type="evidence" value="ECO:0007669"/>
    <property type="project" value="TreeGrafter"/>
</dbReference>
<dbReference type="Proteomes" id="UP000472277">
    <property type="component" value="Unassembled WGS sequence"/>
</dbReference>
<protein>
    <recommendedName>
        <fullName evidence="7">Large ribosomal subunit protein mL46</fullName>
    </recommendedName>
    <alternativeName>
        <fullName evidence="8">39S ribosomal protein L46, mitochondrial</fullName>
    </alternativeName>
</protein>
<keyword evidence="6" id="KW-0687">Ribonucleoprotein</keyword>
<evidence type="ECO:0000256" key="3">
    <source>
        <dbReference type="ARBA" id="ARBA00022946"/>
    </source>
</evidence>
<dbReference type="FunFam" id="3.90.79.10:FF:000018">
    <property type="entry name" value="39S ribosomal protein L46, mitochondrial"/>
    <property type="match status" value="1"/>
</dbReference>
<dbReference type="AlphaFoldDB" id="A0A674AQZ2"/>
<comment type="subcellular location">
    <subcellularLocation>
        <location evidence="1">Mitochondrion</location>
    </subcellularLocation>
</comment>
<reference evidence="9" key="2">
    <citation type="submission" date="2025-09" db="UniProtKB">
        <authorList>
            <consortium name="Ensembl"/>
        </authorList>
    </citation>
    <scope>IDENTIFICATION</scope>
</reference>
<dbReference type="SUPFAM" id="SSF55811">
    <property type="entry name" value="Nudix"/>
    <property type="match status" value="1"/>
</dbReference>
<dbReference type="InterPro" id="IPR015797">
    <property type="entry name" value="NUDIX_hydrolase-like_dom_sf"/>
</dbReference>
<evidence type="ECO:0000256" key="4">
    <source>
        <dbReference type="ARBA" id="ARBA00022980"/>
    </source>
</evidence>
<dbReference type="GO" id="GO:0005743">
    <property type="term" value="C:mitochondrial inner membrane"/>
    <property type="evidence" value="ECO:0007669"/>
    <property type="project" value="UniProtKB-ARBA"/>
</dbReference>
<dbReference type="GeneTree" id="ENSGT00390000015400"/>
<dbReference type="Gene3D" id="3.90.79.10">
    <property type="entry name" value="Nucleoside Triphosphate Pyrophosphohydrolase"/>
    <property type="match status" value="1"/>
</dbReference>
<dbReference type="InParanoid" id="A0A674AQZ2"/>
<dbReference type="GO" id="GO:0003735">
    <property type="term" value="F:structural constituent of ribosome"/>
    <property type="evidence" value="ECO:0007669"/>
    <property type="project" value="InterPro"/>
</dbReference>
<dbReference type="Ensembl" id="ENSSTUT00000064869.1">
    <property type="protein sequence ID" value="ENSSTUP00000061490.1"/>
    <property type="gene ID" value="ENSSTUG00000026588.1"/>
</dbReference>
<evidence type="ECO:0000313" key="9">
    <source>
        <dbReference type="Ensembl" id="ENSSTUP00000061490.1"/>
    </source>
</evidence>
<evidence type="ECO:0000256" key="7">
    <source>
        <dbReference type="ARBA" id="ARBA00035190"/>
    </source>
</evidence>
<dbReference type="InterPro" id="IPR040008">
    <property type="entry name" value="Ribosomal_mL46"/>
</dbReference>
<evidence type="ECO:0000256" key="5">
    <source>
        <dbReference type="ARBA" id="ARBA00023128"/>
    </source>
</evidence>
<dbReference type="CDD" id="cd04661">
    <property type="entry name" value="NUDIX_MRP_L46"/>
    <property type="match status" value="1"/>
</dbReference>
<keyword evidence="4" id="KW-0689">Ribosomal protein</keyword>
<name>A0A674AQZ2_SALTR</name>
<dbReference type="InterPro" id="IPR033650">
    <property type="entry name" value="Ribosomal_mL46_NUDIX"/>
</dbReference>
<keyword evidence="5" id="KW-0496">Mitochondrion</keyword>
<dbReference type="PANTHER" id="PTHR13124:SF12">
    <property type="entry name" value="LARGE RIBOSOMAL SUBUNIT PROTEIN ML46"/>
    <property type="match status" value="1"/>
</dbReference>